<evidence type="ECO:0000313" key="1">
    <source>
        <dbReference type="EMBL" id="KAI6093869.1"/>
    </source>
</evidence>
<name>A0ACC0DM95_9PEZI</name>
<evidence type="ECO:0000313" key="2">
    <source>
        <dbReference type="Proteomes" id="UP001497680"/>
    </source>
</evidence>
<organism evidence="1 2">
    <name type="scientific">Hypoxylon rubiginosum</name>
    <dbReference type="NCBI Taxonomy" id="110542"/>
    <lineage>
        <taxon>Eukaryota</taxon>
        <taxon>Fungi</taxon>
        <taxon>Dikarya</taxon>
        <taxon>Ascomycota</taxon>
        <taxon>Pezizomycotina</taxon>
        <taxon>Sordariomycetes</taxon>
        <taxon>Xylariomycetidae</taxon>
        <taxon>Xylariales</taxon>
        <taxon>Hypoxylaceae</taxon>
        <taxon>Hypoxylon</taxon>
    </lineage>
</organism>
<proteinExistence type="predicted"/>
<protein>
    <submittedName>
        <fullName evidence="1">Pkr1-domain-containing protein</fullName>
    </submittedName>
</protein>
<dbReference type="Proteomes" id="UP001497680">
    <property type="component" value="Unassembled WGS sequence"/>
</dbReference>
<reference evidence="1 2" key="1">
    <citation type="journal article" date="2022" name="New Phytol.">
        <title>Ecological generalism drives hyperdiversity of secondary metabolite gene clusters in xylarialean endophytes.</title>
        <authorList>
            <person name="Franco M.E.E."/>
            <person name="Wisecaver J.H."/>
            <person name="Arnold A.E."/>
            <person name="Ju Y.M."/>
            <person name="Slot J.C."/>
            <person name="Ahrendt S."/>
            <person name="Moore L.P."/>
            <person name="Eastman K.E."/>
            <person name="Scott K."/>
            <person name="Konkel Z."/>
            <person name="Mondo S.J."/>
            <person name="Kuo A."/>
            <person name="Hayes R.D."/>
            <person name="Haridas S."/>
            <person name="Andreopoulos B."/>
            <person name="Riley R."/>
            <person name="LaButti K."/>
            <person name="Pangilinan J."/>
            <person name="Lipzen A."/>
            <person name="Amirebrahimi M."/>
            <person name="Yan J."/>
            <person name="Adam C."/>
            <person name="Keymanesh K."/>
            <person name="Ng V."/>
            <person name="Louie K."/>
            <person name="Northen T."/>
            <person name="Drula E."/>
            <person name="Henrissat B."/>
            <person name="Hsieh H.M."/>
            <person name="Youens-Clark K."/>
            <person name="Lutzoni F."/>
            <person name="Miadlikowska J."/>
            <person name="Eastwood D.C."/>
            <person name="Hamelin R.C."/>
            <person name="Grigoriev I.V."/>
            <person name="U'Ren J.M."/>
        </authorList>
    </citation>
    <scope>NUCLEOTIDE SEQUENCE [LARGE SCALE GENOMIC DNA]</scope>
    <source>
        <strain evidence="1 2">ER1909</strain>
    </source>
</reference>
<dbReference type="EMBL" id="MU394280">
    <property type="protein sequence ID" value="KAI6093869.1"/>
    <property type="molecule type" value="Genomic_DNA"/>
</dbReference>
<sequence length="162" mass="17480">MATFAQDLWESIFTPGTTPTLLVATNVTFACLQLVLLLLLVATYSIHFIILSCLCGGLWWSINWFAFELQAAQAKEARDKARSGQRAAAQASDDSETEVETTFVAKGKPAPGSTEVEVAEEAGNLKLRAEPSSGSKSSGSKSSASTEDEWEKISQSENEKDK</sequence>
<accession>A0ACC0DM95</accession>
<keyword evidence="2" id="KW-1185">Reference proteome</keyword>
<comment type="caution">
    <text evidence="1">The sequence shown here is derived from an EMBL/GenBank/DDBJ whole genome shotgun (WGS) entry which is preliminary data.</text>
</comment>
<gene>
    <name evidence="1" type="ORF">F4821DRAFT_6383</name>
</gene>